<dbReference type="AlphaFoldDB" id="A0A8S1RQF7"/>
<dbReference type="GO" id="GO:0005524">
    <property type="term" value="F:ATP binding"/>
    <property type="evidence" value="ECO:0007669"/>
    <property type="project" value="InterPro"/>
</dbReference>
<dbReference type="GO" id="GO:0016020">
    <property type="term" value="C:membrane"/>
    <property type="evidence" value="ECO:0007669"/>
    <property type="project" value="InterPro"/>
</dbReference>
<accession>A0A8S1RQF7</accession>
<gene>
    <name evidence="5" type="ORF">PSON_ATCC_30995.1.T2410013</name>
</gene>
<keyword evidence="3" id="KW-1133">Transmembrane helix</keyword>
<sequence>MKSSEVSDQITKIIADVDLTDKTDYLSKNLSGGQKRRLSVAIAFIGNSKLVYLDEPTSGMDTSARRYIWEMLKNYKDNRIIVLTTHFMDEADFLGDRIGIMGEGKLLCSGSSVFLKNRFGVGYNITLVKENTQIDSQPIIDNVINYINSATVLSNVSAEIVIQLPIDSVVQFPNLFEYLDKNLKSLHIATYGISITTLEEELDINRQMIYKVERRKTRQLKIEKIEGCFSIFFQHLFALMQKRFRIIRRDTRGLICEIFVPILVVISGLAIMTVKWVKDDEIAIITPQSMYVDQKLQLFWGGDQAGLDLMQYFSASEWSVEKLSSNLEKADQEYFDQFELRKSPGWYFLIKLLDLHILIGFYKIQYLFKVLHFYQIK</sequence>
<keyword evidence="1" id="KW-0813">Transport</keyword>
<dbReference type="EMBL" id="CAJJDN010000241">
    <property type="protein sequence ID" value="CAD8129737.1"/>
    <property type="molecule type" value="Genomic_DNA"/>
</dbReference>
<organism evidence="5 6">
    <name type="scientific">Paramecium sonneborni</name>
    <dbReference type="NCBI Taxonomy" id="65129"/>
    <lineage>
        <taxon>Eukaryota</taxon>
        <taxon>Sar</taxon>
        <taxon>Alveolata</taxon>
        <taxon>Ciliophora</taxon>
        <taxon>Intramacronucleata</taxon>
        <taxon>Oligohymenophorea</taxon>
        <taxon>Peniculida</taxon>
        <taxon>Parameciidae</taxon>
        <taxon>Paramecium</taxon>
    </lineage>
</organism>
<keyword evidence="6" id="KW-1185">Reference proteome</keyword>
<name>A0A8S1RQF7_9CILI</name>
<feature type="domain" description="ABC transporter" evidence="4">
    <location>
        <begin position="6"/>
        <end position="58"/>
    </location>
</feature>
<evidence type="ECO:0000313" key="5">
    <source>
        <dbReference type="EMBL" id="CAD8129737.1"/>
    </source>
</evidence>
<keyword evidence="2" id="KW-0677">Repeat</keyword>
<dbReference type="OrthoDB" id="10255969at2759"/>
<dbReference type="PANTHER" id="PTHR19229">
    <property type="entry name" value="ATP-BINDING CASSETTE TRANSPORTER SUBFAMILY A ABCA"/>
    <property type="match status" value="1"/>
</dbReference>
<dbReference type="GO" id="GO:0005319">
    <property type="term" value="F:lipid transporter activity"/>
    <property type="evidence" value="ECO:0007669"/>
    <property type="project" value="TreeGrafter"/>
</dbReference>
<proteinExistence type="predicted"/>
<dbReference type="InterPro" id="IPR026082">
    <property type="entry name" value="ABCA"/>
</dbReference>
<dbReference type="GO" id="GO:0016887">
    <property type="term" value="F:ATP hydrolysis activity"/>
    <property type="evidence" value="ECO:0007669"/>
    <property type="project" value="InterPro"/>
</dbReference>
<dbReference type="PANTHER" id="PTHR19229:SF36">
    <property type="entry name" value="ATP-BINDING CASSETTE SUB-FAMILY A MEMBER 2"/>
    <property type="match status" value="1"/>
</dbReference>
<keyword evidence="3" id="KW-0812">Transmembrane</keyword>
<dbReference type="InterPro" id="IPR003439">
    <property type="entry name" value="ABC_transporter-like_ATP-bd"/>
</dbReference>
<feature type="transmembrane region" description="Helical" evidence="3">
    <location>
        <begin position="253"/>
        <end position="272"/>
    </location>
</feature>
<dbReference type="GO" id="GO:0140359">
    <property type="term" value="F:ABC-type transporter activity"/>
    <property type="evidence" value="ECO:0007669"/>
    <property type="project" value="InterPro"/>
</dbReference>
<dbReference type="Pfam" id="PF00005">
    <property type="entry name" value="ABC_tran"/>
    <property type="match status" value="1"/>
</dbReference>
<protein>
    <recommendedName>
        <fullName evidence="4">ABC transporter domain-containing protein</fullName>
    </recommendedName>
</protein>
<feature type="transmembrane region" description="Helical" evidence="3">
    <location>
        <begin position="346"/>
        <end position="368"/>
    </location>
</feature>
<keyword evidence="3" id="KW-0472">Membrane</keyword>
<evidence type="ECO:0000256" key="2">
    <source>
        <dbReference type="ARBA" id="ARBA00022737"/>
    </source>
</evidence>
<evidence type="ECO:0000259" key="4">
    <source>
        <dbReference type="Pfam" id="PF00005"/>
    </source>
</evidence>
<evidence type="ECO:0000313" key="6">
    <source>
        <dbReference type="Proteomes" id="UP000692954"/>
    </source>
</evidence>
<reference evidence="5" key="1">
    <citation type="submission" date="2021-01" db="EMBL/GenBank/DDBJ databases">
        <authorList>
            <consortium name="Genoscope - CEA"/>
            <person name="William W."/>
        </authorList>
    </citation>
    <scope>NUCLEOTIDE SEQUENCE</scope>
</reference>
<dbReference type="Proteomes" id="UP000692954">
    <property type="component" value="Unassembled WGS sequence"/>
</dbReference>
<evidence type="ECO:0000256" key="1">
    <source>
        <dbReference type="ARBA" id="ARBA00022448"/>
    </source>
</evidence>
<comment type="caution">
    <text evidence="5">The sequence shown here is derived from an EMBL/GenBank/DDBJ whole genome shotgun (WGS) entry which is preliminary data.</text>
</comment>
<evidence type="ECO:0000256" key="3">
    <source>
        <dbReference type="SAM" id="Phobius"/>
    </source>
</evidence>